<organism evidence="3">
    <name type="scientific">Drosophila persimilis</name>
    <name type="common">Fruit fly</name>
    <dbReference type="NCBI Taxonomy" id="7234"/>
    <lineage>
        <taxon>Eukaryota</taxon>
        <taxon>Metazoa</taxon>
        <taxon>Ecdysozoa</taxon>
        <taxon>Arthropoda</taxon>
        <taxon>Hexapoda</taxon>
        <taxon>Insecta</taxon>
        <taxon>Pterygota</taxon>
        <taxon>Neoptera</taxon>
        <taxon>Endopterygota</taxon>
        <taxon>Diptera</taxon>
        <taxon>Brachycera</taxon>
        <taxon>Muscomorpha</taxon>
        <taxon>Ephydroidea</taxon>
        <taxon>Drosophilidae</taxon>
        <taxon>Drosophila</taxon>
        <taxon>Sophophora</taxon>
    </lineage>
</organism>
<sequence>MQLLAILMLMLAPTSKGEASVAPSTEEVSVTASVDKLETSSCLAGCLKASNISSVDPPTECPQYERTLDCTMICLFKH</sequence>
<accession>B4GGQ2</accession>
<protein>
    <submittedName>
        <fullName evidence="2">GL17095</fullName>
    </submittedName>
</protein>
<keyword evidence="3" id="KW-1185">Reference proteome</keyword>
<feature type="signal peptide" evidence="1">
    <location>
        <begin position="1"/>
        <end position="19"/>
    </location>
</feature>
<evidence type="ECO:0000256" key="1">
    <source>
        <dbReference type="SAM" id="SignalP"/>
    </source>
</evidence>
<keyword evidence="1" id="KW-0732">Signal</keyword>
<evidence type="ECO:0000313" key="3">
    <source>
        <dbReference type="Proteomes" id="UP000008744"/>
    </source>
</evidence>
<dbReference type="EMBL" id="CH479183">
    <property type="protein sequence ID" value="EDW35672.1"/>
    <property type="molecule type" value="Genomic_DNA"/>
</dbReference>
<feature type="chain" id="PRO_5002806489" evidence="1">
    <location>
        <begin position="20"/>
        <end position="78"/>
    </location>
</feature>
<evidence type="ECO:0000313" key="2">
    <source>
        <dbReference type="EMBL" id="EDW35672.1"/>
    </source>
</evidence>
<proteinExistence type="predicted"/>
<name>B4GGQ2_DROPE</name>
<dbReference type="OMA" id="CTMICLF"/>
<dbReference type="AlphaFoldDB" id="B4GGQ2"/>
<dbReference type="PhylomeDB" id="B4GGQ2"/>
<dbReference type="Proteomes" id="UP000008744">
    <property type="component" value="Unassembled WGS sequence"/>
</dbReference>
<gene>
    <name evidence="2" type="primary">Dper\GL17095</name>
    <name evidence="2" type="ORF">Dper_GL17095</name>
</gene>
<reference evidence="2 3" key="1">
    <citation type="journal article" date="2007" name="Nature">
        <title>Evolution of genes and genomes on the Drosophila phylogeny.</title>
        <authorList>
            <consortium name="Drosophila 12 Genomes Consortium"/>
            <person name="Clark A.G."/>
            <person name="Eisen M.B."/>
            <person name="Smith D.R."/>
            <person name="Bergman C.M."/>
            <person name="Oliver B."/>
            <person name="Markow T.A."/>
            <person name="Kaufman T.C."/>
            <person name="Kellis M."/>
            <person name="Gelbart W."/>
            <person name="Iyer V.N."/>
            <person name="Pollard D.A."/>
            <person name="Sackton T.B."/>
            <person name="Larracuente A.M."/>
            <person name="Singh N.D."/>
            <person name="Abad J.P."/>
            <person name="Abt D.N."/>
            <person name="Adryan B."/>
            <person name="Aguade M."/>
            <person name="Akashi H."/>
            <person name="Anderson W.W."/>
            <person name="Aquadro C.F."/>
            <person name="Ardell D.H."/>
            <person name="Arguello R."/>
            <person name="Artieri C.G."/>
            <person name="Barbash D.A."/>
            <person name="Barker D."/>
            <person name="Barsanti P."/>
            <person name="Batterham P."/>
            <person name="Batzoglou S."/>
            <person name="Begun D."/>
            <person name="Bhutkar A."/>
            <person name="Blanco E."/>
            <person name="Bosak S.A."/>
            <person name="Bradley R.K."/>
            <person name="Brand A.D."/>
            <person name="Brent M.R."/>
            <person name="Brooks A.N."/>
            <person name="Brown R.H."/>
            <person name="Butlin R.K."/>
            <person name="Caggese C."/>
            <person name="Calvi B.R."/>
            <person name="Bernardo de Carvalho A."/>
            <person name="Caspi A."/>
            <person name="Castrezana S."/>
            <person name="Celniker S.E."/>
            <person name="Chang J.L."/>
            <person name="Chapple C."/>
            <person name="Chatterji S."/>
            <person name="Chinwalla A."/>
            <person name="Civetta A."/>
            <person name="Clifton S.W."/>
            <person name="Comeron J.M."/>
            <person name="Costello J.C."/>
            <person name="Coyne J.A."/>
            <person name="Daub J."/>
            <person name="David R.G."/>
            <person name="Delcher A.L."/>
            <person name="Delehaunty K."/>
            <person name="Do C.B."/>
            <person name="Ebling H."/>
            <person name="Edwards K."/>
            <person name="Eickbush T."/>
            <person name="Evans J.D."/>
            <person name="Filipski A."/>
            <person name="Findeiss S."/>
            <person name="Freyhult E."/>
            <person name="Fulton L."/>
            <person name="Fulton R."/>
            <person name="Garcia A.C."/>
            <person name="Gardiner A."/>
            <person name="Garfield D.A."/>
            <person name="Garvin B.E."/>
            <person name="Gibson G."/>
            <person name="Gilbert D."/>
            <person name="Gnerre S."/>
            <person name="Godfrey J."/>
            <person name="Good R."/>
            <person name="Gotea V."/>
            <person name="Gravely B."/>
            <person name="Greenberg A.J."/>
            <person name="Griffiths-Jones S."/>
            <person name="Gross S."/>
            <person name="Guigo R."/>
            <person name="Gustafson E.A."/>
            <person name="Haerty W."/>
            <person name="Hahn M.W."/>
            <person name="Halligan D.L."/>
            <person name="Halpern A.L."/>
            <person name="Halter G.M."/>
            <person name="Han M.V."/>
            <person name="Heger A."/>
            <person name="Hillier L."/>
            <person name="Hinrichs A.S."/>
            <person name="Holmes I."/>
            <person name="Hoskins R.A."/>
            <person name="Hubisz M.J."/>
            <person name="Hultmark D."/>
            <person name="Huntley M.A."/>
            <person name="Jaffe D.B."/>
            <person name="Jagadeeshan S."/>
            <person name="Jeck W.R."/>
            <person name="Johnson J."/>
            <person name="Jones C.D."/>
            <person name="Jordan W.C."/>
            <person name="Karpen G.H."/>
            <person name="Kataoka E."/>
            <person name="Keightley P.D."/>
            <person name="Kheradpour P."/>
            <person name="Kirkness E.F."/>
            <person name="Koerich L.B."/>
            <person name="Kristiansen K."/>
            <person name="Kudrna D."/>
            <person name="Kulathinal R.J."/>
            <person name="Kumar S."/>
            <person name="Kwok R."/>
            <person name="Lander E."/>
            <person name="Langley C.H."/>
            <person name="Lapoint R."/>
            <person name="Lazzaro B.P."/>
            <person name="Lee S.J."/>
            <person name="Levesque L."/>
            <person name="Li R."/>
            <person name="Lin C.F."/>
            <person name="Lin M.F."/>
            <person name="Lindblad-Toh K."/>
            <person name="Llopart A."/>
            <person name="Long M."/>
            <person name="Low L."/>
            <person name="Lozovsky E."/>
            <person name="Lu J."/>
            <person name="Luo M."/>
            <person name="Machado C.A."/>
            <person name="Makalowski W."/>
            <person name="Marzo M."/>
            <person name="Matsuda M."/>
            <person name="Matzkin L."/>
            <person name="McAllister B."/>
            <person name="McBride C.S."/>
            <person name="McKernan B."/>
            <person name="McKernan K."/>
            <person name="Mendez-Lago M."/>
            <person name="Minx P."/>
            <person name="Mollenhauer M.U."/>
            <person name="Montooth K."/>
            <person name="Mount S.M."/>
            <person name="Mu X."/>
            <person name="Myers E."/>
            <person name="Negre B."/>
            <person name="Newfeld S."/>
            <person name="Nielsen R."/>
            <person name="Noor M.A."/>
            <person name="O'Grady P."/>
            <person name="Pachter L."/>
            <person name="Papaceit M."/>
            <person name="Parisi M.J."/>
            <person name="Parisi M."/>
            <person name="Parts L."/>
            <person name="Pedersen J.S."/>
            <person name="Pesole G."/>
            <person name="Phillippy A.M."/>
            <person name="Ponting C.P."/>
            <person name="Pop M."/>
            <person name="Porcelli D."/>
            <person name="Powell J.R."/>
            <person name="Prohaska S."/>
            <person name="Pruitt K."/>
            <person name="Puig M."/>
            <person name="Quesneville H."/>
            <person name="Ram K.R."/>
            <person name="Rand D."/>
            <person name="Rasmussen M.D."/>
            <person name="Reed L.K."/>
            <person name="Reenan R."/>
            <person name="Reily A."/>
            <person name="Remington K.A."/>
            <person name="Rieger T.T."/>
            <person name="Ritchie M.G."/>
            <person name="Robin C."/>
            <person name="Rogers Y.H."/>
            <person name="Rohde C."/>
            <person name="Rozas J."/>
            <person name="Rubenfield M.J."/>
            <person name="Ruiz A."/>
            <person name="Russo S."/>
            <person name="Salzberg S.L."/>
            <person name="Sanchez-Gracia A."/>
            <person name="Saranga D.J."/>
            <person name="Sato H."/>
            <person name="Schaeffer S.W."/>
            <person name="Schatz M.C."/>
            <person name="Schlenke T."/>
            <person name="Schwartz R."/>
            <person name="Segarra C."/>
            <person name="Singh R.S."/>
            <person name="Sirot L."/>
            <person name="Sirota M."/>
            <person name="Sisneros N.B."/>
            <person name="Smith C.D."/>
            <person name="Smith T.F."/>
            <person name="Spieth J."/>
            <person name="Stage D.E."/>
            <person name="Stark A."/>
            <person name="Stephan W."/>
            <person name="Strausberg R.L."/>
            <person name="Strempel S."/>
            <person name="Sturgill D."/>
            <person name="Sutton G."/>
            <person name="Sutton G.G."/>
            <person name="Tao W."/>
            <person name="Teichmann S."/>
            <person name="Tobari Y.N."/>
            <person name="Tomimura Y."/>
            <person name="Tsolas J.M."/>
            <person name="Valente V.L."/>
            <person name="Venter E."/>
            <person name="Venter J.C."/>
            <person name="Vicario S."/>
            <person name="Vieira F.G."/>
            <person name="Vilella A.J."/>
            <person name="Villasante A."/>
            <person name="Walenz B."/>
            <person name="Wang J."/>
            <person name="Wasserman M."/>
            <person name="Watts T."/>
            <person name="Wilson D."/>
            <person name="Wilson R.K."/>
            <person name="Wing R.A."/>
            <person name="Wolfner M.F."/>
            <person name="Wong A."/>
            <person name="Wong G.K."/>
            <person name="Wu C.I."/>
            <person name="Wu G."/>
            <person name="Yamamoto D."/>
            <person name="Yang H.P."/>
            <person name="Yang S.P."/>
            <person name="Yorke J.A."/>
            <person name="Yoshida K."/>
            <person name="Zdobnov E."/>
            <person name="Zhang P."/>
            <person name="Zhang Y."/>
            <person name="Zimin A.V."/>
            <person name="Baldwin J."/>
            <person name="Abdouelleil A."/>
            <person name="Abdulkadir J."/>
            <person name="Abebe A."/>
            <person name="Abera B."/>
            <person name="Abreu J."/>
            <person name="Acer S.C."/>
            <person name="Aftuck L."/>
            <person name="Alexander A."/>
            <person name="An P."/>
            <person name="Anderson E."/>
            <person name="Anderson S."/>
            <person name="Arachi H."/>
            <person name="Azer M."/>
            <person name="Bachantsang P."/>
            <person name="Barry A."/>
            <person name="Bayul T."/>
            <person name="Berlin A."/>
            <person name="Bessette D."/>
            <person name="Bloom T."/>
            <person name="Blye J."/>
            <person name="Boguslavskiy L."/>
            <person name="Bonnet C."/>
            <person name="Boukhgalter B."/>
            <person name="Bourzgui I."/>
            <person name="Brown A."/>
            <person name="Cahill P."/>
            <person name="Channer S."/>
            <person name="Cheshatsang Y."/>
            <person name="Chuda L."/>
            <person name="Citroen M."/>
            <person name="Collymore A."/>
            <person name="Cooke P."/>
            <person name="Costello M."/>
            <person name="D'Aco K."/>
            <person name="Daza R."/>
            <person name="De Haan G."/>
            <person name="DeGray S."/>
            <person name="DeMaso C."/>
            <person name="Dhargay N."/>
            <person name="Dooley K."/>
            <person name="Dooley E."/>
            <person name="Doricent M."/>
            <person name="Dorje P."/>
            <person name="Dorjee K."/>
            <person name="Dupes A."/>
            <person name="Elong R."/>
            <person name="Falk J."/>
            <person name="Farina A."/>
            <person name="Faro S."/>
            <person name="Ferguson D."/>
            <person name="Fisher S."/>
            <person name="Foley C.D."/>
            <person name="Franke A."/>
            <person name="Friedrich D."/>
            <person name="Gadbois L."/>
            <person name="Gearin G."/>
            <person name="Gearin C.R."/>
            <person name="Giannoukos G."/>
            <person name="Goode T."/>
            <person name="Graham J."/>
            <person name="Grandbois E."/>
            <person name="Grewal S."/>
            <person name="Gyaltsen K."/>
            <person name="Hafez N."/>
            <person name="Hagos B."/>
            <person name="Hall J."/>
            <person name="Henson C."/>
            <person name="Hollinger A."/>
            <person name="Honan T."/>
            <person name="Huard M.D."/>
            <person name="Hughes L."/>
            <person name="Hurhula B."/>
            <person name="Husby M.E."/>
            <person name="Kamat A."/>
            <person name="Kanga B."/>
            <person name="Kashin S."/>
            <person name="Khazanovich D."/>
            <person name="Kisner P."/>
            <person name="Lance K."/>
            <person name="Lara M."/>
            <person name="Lee W."/>
            <person name="Lennon N."/>
            <person name="Letendre F."/>
            <person name="LeVine R."/>
            <person name="Lipovsky A."/>
            <person name="Liu X."/>
            <person name="Liu J."/>
            <person name="Liu S."/>
            <person name="Lokyitsang T."/>
            <person name="Lokyitsang Y."/>
            <person name="Lubonja R."/>
            <person name="Lui A."/>
            <person name="MacDonald P."/>
            <person name="Magnisalis V."/>
            <person name="Maru K."/>
            <person name="Matthews C."/>
            <person name="McCusker W."/>
            <person name="McDonough S."/>
            <person name="Mehta T."/>
            <person name="Meldrim J."/>
            <person name="Meneus L."/>
            <person name="Mihai O."/>
            <person name="Mihalev A."/>
            <person name="Mihova T."/>
            <person name="Mittelman R."/>
            <person name="Mlenga V."/>
            <person name="Montmayeur A."/>
            <person name="Mulrain L."/>
            <person name="Navidi A."/>
            <person name="Naylor J."/>
            <person name="Negash T."/>
            <person name="Nguyen T."/>
            <person name="Nguyen N."/>
            <person name="Nicol R."/>
            <person name="Norbu C."/>
            <person name="Norbu N."/>
            <person name="Novod N."/>
            <person name="O'Neill B."/>
            <person name="Osman S."/>
            <person name="Markiewicz E."/>
            <person name="Oyono O.L."/>
            <person name="Patti C."/>
            <person name="Phunkhang P."/>
            <person name="Pierre F."/>
            <person name="Priest M."/>
            <person name="Raghuraman S."/>
            <person name="Rege F."/>
            <person name="Reyes R."/>
            <person name="Rise C."/>
            <person name="Rogov P."/>
            <person name="Ross K."/>
            <person name="Ryan E."/>
            <person name="Settipalli S."/>
            <person name="Shea T."/>
            <person name="Sherpa N."/>
            <person name="Shi L."/>
            <person name="Shih D."/>
            <person name="Sparrow T."/>
            <person name="Spaulding J."/>
            <person name="Stalker J."/>
            <person name="Stange-Thomann N."/>
            <person name="Stavropoulos S."/>
            <person name="Stone C."/>
            <person name="Strader C."/>
            <person name="Tesfaye S."/>
            <person name="Thomson T."/>
            <person name="Thoulutsang Y."/>
            <person name="Thoulutsang D."/>
            <person name="Topham K."/>
            <person name="Topping I."/>
            <person name="Tsamla T."/>
            <person name="Vassiliev H."/>
            <person name="Vo A."/>
            <person name="Wangchuk T."/>
            <person name="Wangdi T."/>
            <person name="Weiand M."/>
            <person name="Wilkinson J."/>
            <person name="Wilson A."/>
            <person name="Yadav S."/>
            <person name="Young G."/>
            <person name="Yu Q."/>
            <person name="Zembek L."/>
            <person name="Zhong D."/>
            <person name="Zimmer A."/>
            <person name="Zwirko Z."/>
            <person name="Jaffe D.B."/>
            <person name="Alvarez P."/>
            <person name="Brockman W."/>
            <person name="Butler J."/>
            <person name="Chin C."/>
            <person name="Gnerre S."/>
            <person name="Grabherr M."/>
            <person name="Kleber M."/>
            <person name="Mauceli E."/>
            <person name="MacCallum I."/>
        </authorList>
    </citation>
    <scope>NUCLEOTIDE SEQUENCE [LARGE SCALE GENOMIC DNA]</scope>
    <source>
        <strain evidence="3">MSH-3 / Tucson 14011-0111.49</strain>
    </source>
</reference>
<dbReference type="HOGENOM" id="CLU_2624618_0_0_1"/>